<dbReference type="EMBL" id="QUSM01000004">
    <property type="protein sequence ID" value="RGD73723.1"/>
    <property type="molecule type" value="Genomic_DNA"/>
</dbReference>
<sequence length="91" mass="10676">MERKILEDLFYGNIEPMQIESELSDEVLEKGNNLFKKENSFSKSLSKEKSEEFEELSKKWLDYNLADCAHYFIVGFKLGAKMMKGILEEDK</sequence>
<gene>
    <name evidence="1" type="ORF">DW687_08030</name>
</gene>
<evidence type="ECO:0000313" key="1">
    <source>
        <dbReference type="EMBL" id="RGD73723.1"/>
    </source>
</evidence>
<dbReference type="Proteomes" id="UP000261212">
    <property type="component" value="Unassembled WGS sequence"/>
</dbReference>
<protein>
    <submittedName>
        <fullName evidence="1">Uncharacterized protein</fullName>
    </submittedName>
</protein>
<proteinExistence type="predicted"/>
<dbReference type="AlphaFoldDB" id="A0A3E3DWV9"/>
<comment type="caution">
    <text evidence="1">The sequence shown here is derived from an EMBL/GenBank/DDBJ whole genome shotgun (WGS) entry which is preliminary data.</text>
</comment>
<dbReference type="Pfam" id="PF20648">
    <property type="entry name" value="DUF6809"/>
    <property type="match status" value="1"/>
</dbReference>
<dbReference type="GeneID" id="97999976"/>
<reference evidence="1 2" key="1">
    <citation type="submission" date="2018-08" db="EMBL/GenBank/DDBJ databases">
        <title>A genome reference for cultivated species of the human gut microbiota.</title>
        <authorList>
            <person name="Zou Y."/>
            <person name="Xue W."/>
            <person name="Luo G."/>
        </authorList>
    </citation>
    <scope>NUCLEOTIDE SEQUENCE [LARGE SCALE GENOMIC DNA]</scope>
    <source>
        <strain evidence="1 2">AM25-6</strain>
    </source>
</reference>
<accession>A0A3E3DWV9</accession>
<dbReference type="InterPro" id="IPR049215">
    <property type="entry name" value="DUF6809"/>
</dbReference>
<dbReference type="RefSeq" id="WP_007049593.1">
    <property type="nucleotide sequence ID" value="NZ_CABKNJ010000003.1"/>
</dbReference>
<organism evidence="1 2">
    <name type="scientific">Anaerofustis stercorihominis</name>
    <dbReference type="NCBI Taxonomy" id="214853"/>
    <lineage>
        <taxon>Bacteria</taxon>
        <taxon>Bacillati</taxon>
        <taxon>Bacillota</taxon>
        <taxon>Clostridia</taxon>
        <taxon>Eubacteriales</taxon>
        <taxon>Eubacteriaceae</taxon>
        <taxon>Anaerofustis</taxon>
    </lineage>
</organism>
<name>A0A3E3DWV9_9FIRM</name>
<evidence type="ECO:0000313" key="2">
    <source>
        <dbReference type="Proteomes" id="UP000261212"/>
    </source>
</evidence>